<dbReference type="InterPro" id="IPR009057">
    <property type="entry name" value="Homeodomain-like_sf"/>
</dbReference>
<dbReference type="InterPro" id="IPR050109">
    <property type="entry name" value="HTH-type_TetR-like_transc_reg"/>
</dbReference>
<dbReference type="PRINTS" id="PR00455">
    <property type="entry name" value="HTHTETR"/>
</dbReference>
<gene>
    <name evidence="4" type="ORF">ATM17_24240</name>
</gene>
<dbReference type="GO" id="GO:0000976">
    <property type="term" value="F:transcription cis-regulatory region binding"/>
    <property type="evidence" value="ECO:0007669"/>
    <property type="project" value="TreeGrafter"/>
</dbReference>
<sequence length="219" mass="24881">MPALPAENAPIDDAAQPLSKGKERLLEAAIELFGRDGFDGTSVRAVADRAGVSFALIRVAFGSKEGLRDAAEKMVFDEIFRLSTFTGFVSSSDEVIGFIRDQAEQFRQLKPKLAFIRRCILEQRPAANDYIRRMIDHLRENGIYRLNQQLPEDSWLQDPIRMIMIRLGYFLLSPNIEQLMGVDLMSMEEIERTNRGEVRLWQLIEAGLQFEAMQAKGKA</sequence>
<name>A0AAC9AY36_SPHMC</name>
<evidence type="ECO:0000313" key="4">
    <source>
        <dbReference type="EMBL" id="AMU92129.1"/>
    </source>
</evidence>
<dbReference type="Proteomes" id="UP000076088">
    <property type="component" value="Chromosome"/>
</dbReference>
<dbReference type="SUPFAM" id="SSF46689">
    <property type="entry name" value="Homeodomain-like"/>
    <property type="match status" value="1"/>
</dbReference>
<dbReference type="KEGG" id="smaz:LH19_23680"/>
<feature type="DNA-binding region" description="H-T-H motif" evidence="2">
    <location>
        <begin position="42"/>
        <end position="61"/>
    </location>
</feature>
<dbReference type="InterPro" id="IPR023772">
    <property type="entry name" value="DNA-bd_HTH_TetR-type_CS"/>
</dbReference>
<reference evidence="5" key="1">
    <citation type="submission" date="2015-11" db="EMBL/GenBank/DDBJ databases">
        <title>Complete genome sequence of a polyethylene-glycol degrader Sphingopyxis macrogoltabida 203N (NBRC 111659).</title>
        <authorList>
            <person name="Yoshiyuki O."/>
            <person name="Shouta N."/>
            <person name="Nagata Y."/>
            <person name="Numata M."/>
            <person name="Tsuchikane K."/>
            <person name="Hosoyama A."/>
            <person name="Yamazoe A."/>
            <person name="Tsuda M."/>
            <person name="Fujita N."/>
            <person name="Kawai F."/>
        </authorList>
    </citation>
    <scope>NUCLEOTIDE SEQUENCE [LARGE SCALE GENOMIC DNA]</scope>
    <source>
        <strain evidence="5">203N</strain>
    </source>
</reference>
<dbReference type="RefSeq" id="WP_054732039.1">
    <property type="nucleotide sequence ID" value="NZ_CP009429.1"/>
</dbReference>
<evidence type="ECO:0000256" key="2">
    <source>
        <dbReference type="PROSITE-ProRule" id="PRU00335"/>
    </source>
</evidence>
<feature type="domain" description="HTH tetR-type" evidence="3">
    <location>
        <begin position="19"/>
        <end position="79"/>
    </location>
</feature>
<reference evidence="4 5" key="2">
    <citation type="journal article" date="2016" name="Genome Announc.">
        <title>Complete Genome Sequence of Sphingopyxis macrogoltabida Strain 203N (NBRC 111659), a Polyethylene Glycol Degrader.</title>
        <authorList>
            <person name="Ohtsubo Y."/>
            <person name="Nonoyama S."/>
            <person name="Nagata Y."/>
            <person name="Numata M."/>
            <person name="Tsuchikane K."/>
            <person name="Hosoyama A."/>
            <person name="Yamazoe A."/>
            <person name="Tsuda M."/>
            <person name="Fujita N."/>
            <person name="Kawai F."/>
        </authorList>
    </citation>
    <scope>NUCLEOTIDE SEQUENCE [LARGE SCALE GENOMIC DNA]</scope>
    <source>
        <strain evidence="4 5">203N</strain>
    </source>
</reference>
<dbReference type="PROSITE" id="PS01081">
    <property type="entry name" value="HTH_TETR_1"/>
    <property type="match status" value="1"/>
</dbReference>
<dbReference type="PROSITE" id="PS50977">
    <property type="entry name" value="HTH_TETR_2"/>
    <property type="match status" value="1"/>
</dbReference>
<keyword evidence="1 2" id="KW-0238">DNA-binding</keyword>
<dbReference type="PANTHER" id="PTHR30055">
    <property type="entry name" value="HTH-TYPE TRANSCRIPTIONAL REGULATOR RUTR"/>
    <property type="match status" value="1"/>
</dbReference>
<organism evidence="4 5">
    <name type="scientific">Sphingopyxis macrogoltabida</name>
    <name type="common">Sphingomonas macrogoltabidus</name>
    <dbReference type="NCBI Taxonomy" id="33050"/>
    <lineage>
        <taxon>Bacteria</taxon>
        <taxon>Pseudomonadati</taxon>
        <taxon>Pseudomonadota</taxon>
        <taxon>Alphaproteobacteria</taxon>
        <taxon>Sphingomonadales</taxon>
        <taxon>Sphingomonadaceae</taxon>
        <taxon>Sphingopyxis</taxon>
    </lineage>
</organism>
<dbReference type="Pfam" id="PF00440">
    <property type="entry name" value="TetR_N"/>
    <property type="match status" value="1"/>
</dbReference>
<dbReference type="AlphaFoldDB" id="A0AAC9AY36"/>
<dbReference type="EMBL" id="CP013344">
    <property type="protein sequence ID" value="AMU92129.1"/>
    <property type="molecule type" value="Genomic_DNA"/>
</dbReference>
<evidence type="ECO:0000259" key="3">
    <source>
        <dbReference type="PROSITE" id="PS50977"/>
    </source>
</evidence>
<evidence type="ECO:0000313" key="5">
    <source>
        <dbReference type="Proteomes" id="UP000076088"/>
    </source>
</evidence>
<dbReference type="PANTHER" id="PTHR30055:SF233">
    <property type="entry name" value="REGULATORY PROTEIN TETR"/>
    <property type="match status" value="1"/>
</dbReference>
<dbReference type="GO" id="GO:0003700">
    <property type="term" value="F:DNA-binding transcription factor activity"/>
    <property type="evidence" value="ECO:0007669"/>
    <property type="project" value="TreeGrafter"/>
</dbReference>
<accession>A0AAC9AY36</accession>
<evidence type="ECO:0000256" key="1">
    <source>
        <dbReference type="ARBA" id="ARBA00023125"/>
    </source>
</evidence>
<proteinExistence type="predicted"/>
<protein>
    <recommendedName>
        <fullName evidence="3">HTH tetR-type domain-containing protein</fullName>
    </recommendedName>
</protein>
<dbReference type="InterPro" id="IPR001647">
    <property type="entry name" value="HTH_TetR"/>
</dbReference>
<keyword evidence="5" id="KW-1185">Reference proteome</keyword>
<dbReference type="Gene3D" id="1.10.357.10">
    <property type="entry name" value="Tetracycline Repressor, domain 2"/>
    <property type="match status" value="1"/>
</dbReference>